<evidence type="ECO:0000313" key="8">
    <source>
        <dbReference type="EMBL" id="QLD11399.1"/>
    </source>
</evidence>
<reference evidence="8 9" key="1">
    <citation type="submission" date="2020-06" db="EMBL/GenBank/DDBJ databases">
        <authorList>
            <person name="Jo H."/>
        </authorList>
    </citation>
    <scope>NUCLEOTIDE SEQUENCE [LARGE SCALE GENOMIC DNA]</scope>
    <source>
        <strain evidence="8 9">I46</strain>
    </source>
</reference>
<comment type="cofactor">
    <cofactor evidence="1">
        <name>[4Fe-4S] cluster</name>
        <dbReference type="ChEBI" id="CHEBI:49883"/>
    </cofactor>
</comment>
<feature type="domain" description="Radical SAM core" evidence="7">
    <location>
        <begin position="22"/>
        <end position="238"/>
    </location>
</feature>
<evidence type="ECO:0000256" key="6">
    <source>
        <dbReference type="ARBA" id="ARBA00023014"/>
    </source>
</evidence>
<dbReference type="Gene3D" id="3.20.20.70">
    <property type="entry name" value="Aldolase class I"/>
    <property type="match status" value="1"/>
</dbReference>
<keyword evidence="6" id="KW-0411">Iron-sulfur</keyword>
<keyword evidence="4" id="KW-0479">Metal-binding</keyword>
<evidence type="ECO:0000256" key="1">
    <source>
        <dbReference type="ARBA" id="ARBA00001966"/>
    </source>
</evidence>
<dbReference type="SFLD" id="SFLDG01094">
    <property type="entry name" value="Uncharacterised_Radical_SAM_Su"/>
    <property type="match status" value="1"/>
</dbReference>
<evidence type="ECO:0000256" key="2">
    <source>
        <dbReference type="ARBA" id="ARBA00022485"/>
    </source>
</evidence>
<dbReference type="PANTHER" id="PTHR30352:SF13">
    <property type="entry name" value="GLYCYL-RADICAL ENZYME ACTIVATING ENZYME YJJW-RELATED"/>
    <property type="match status" value="1"/>
</dbReference>
<name>A0A7D5IP77_9MICO</name>
<keyword evidence="5" id="KW-0408">Iron</keyword>
<dbReference type="SUPFAM" id="SSF102114">
    <property type="entry name" value="Radical SAM enzymes"/>
    <property type="match status" value="1"/>
</dbReference>
<protein>
    <submittedName>
        <fullName evidence="8">Anaerobic ribonucleoside-triphosphate reductase activating protein</fullName>
    </submittedName>
</protein>
<dbReference type="NCBIfam" id="TIGR02495">
    <property type="entry name" value="NrdG2"/>
    <property type="match status" value="1"/>
</dbReference>
<dbReference type="AlphaFoldDB" id="A0A7D5IP77"/>
<organism evidence="8 9">
    <name type="scientific">Microbacterium oleivorans</name>
    <dbReference type="NCBI Taxonomy" id="273677"/>
    <lineage>
        <taxon>Bacteria</taxon>
        <taxon>Bacillati</taxon>
        <taxon>Actinomycetota</taxon>
        <taxon>Actinomycetes</taxon>
        <taxon>Micrococcales</taxon>
        <taxon>Microbacteriaceae</taxon>
        <taxon>Microbacterium</taxon>
    </lineage>
</organism>
<dbReference type="Pfam" id="PF04055">
    <property type="entry name" value="Radical_SAM"/>
    <property type="match status" value="1"/>
</dbReference>
<sequence length="238" mass="25517">MSPHGADALRIAGLSRFSSVDWPGRLVATVFLQGCPWDCHYCHNPELIDPRAPGRMPWSEVGGFLAGRVGMLDGVVFSGGEPTLQRGLPDALDRVRGLGFGAGLHTGGAYPGLLEPLLPRLDGIGLDIKALPDDYETVTGRGPSGAAALRSLDLVLDEQRRRAATARPLEVEVRTTVHPDLIDPGRLGALADLLAERGVRRWALQRFRAAGTRCGPARGAPPSLEGLPRTRFSELIVR</sequence>
<dbReference type="RefSeq" id="WP_178011308.1">
    <property type="nucleotide sequence ID" value="NZ_CP058316.1"/>
</dbReference>
<keyword evidence="2" id="KW-0004">4Fe-4S</keyword>
<dbReference type="EMBL" id="CP058316">
    <property type="protein sequence ID" value="QLD11399.1"/>
    <property type="molecule type" value="Genomic_DNA"/>
</dbReference>
<evidence type="ECO:0000256" key="4">
    <source>
        <dbReference type="ARBA" id="ARBA00022723"/>
    </source>
</evidence>
<dbReference type="GO" id="GO:0046872">
    <property type="term" value="F:metal ion binding"/>
    <property type="evidence" value="ECO:0007669"/>
    <property type="project" value="UniProtKB-KW"/>
</dbReference>
<dbReference type="PANTHER" id="PTHR30352">
    <property type="entry name" value="PYRUVATE FORMATE-LYASE-ACTIVATING ENZYME"/>
    <property type="match status" value="1"/>
</dbReference>
<dbReference type="SFLD" id="SFLDS00029">
    <property type="entry name" value="Radical_SAM"/>
    <property type="match status" value="1"/>
</dbReference>
<dbReference type="InterPro" id="IPR007197">
    <property type="entry name" value="rSAM"/>
</dbReference>
<dbReference type="InterPro" id="IPR013785">
    <property type="entry name" value="Aldolase_TIM"/>
</dbReference>
<dbReference type="GO" id="GO:0003824">
    <property type="term" value="F:catalytic activity"/>
    <property type="evidence" value="ECO:0007669"/>
    <property type="project" value="InterPro"/>
</dbReference>
<dbReference type="InterPro" id="IPR058240">
    <property type="entry name" value="rSAM_sf"/>
</dbReference>
<dbReference type="PROSITE" id="PS51918">
    <property type="entry name" value="RADICAL_SAM"/>
    <property type="match status" value="1"/>
</dbReference>
<dbReference type="GO" id="GO:0051539">
    <property type="term" value="F:4 iron, 4 sulfur cluster binding"/>
    <property type="evidence" value="ECO:0007669"/>
    <property type="project" value="UniProtKB-KW"/>
</dbReference>
<accession>A0A7D5IP77</accession>
<dbReference type="InterPro" id="IPR034457">
    <property type="entry name" value="Organic_radical-activating"/>
</dbReference>
<proteinExistence type="predicted"/>
<dbReference type="InterPro" id="IPR012840">
    <property type="entry name" value="NrdG2"/>
</dbReference>
<evidence type="ECO:0000259" key="7">
    <source>
        <dbReference type="PROSITE" id="PS51918"/>
    </source>
</evidence>
<keyword evidence="3" id="KW-0949">S-adenosyl-L-methionine</keyword>
<evidence type="ECO:0000256" key="5">
    <source>
        <dbReference type="ARBA" id="ARBA00023004"/>
    </source>
</evidence>
<dbReference type="CDD" id="cd01335">
    <property type="entry name" value="Radical_SAM"/>
    <property type="match status" value="1"/>
</dbReference>
<evidence type="ECO:0000256" key="3">
    <source>
        <dbReference type="ARBA" id="ARBA00022691"/>
    </source>
</evidence>
<dbReference type="Proteomes" id="UP000509638">
    <property type="component" value="Chromosome"/>
</dbReference>
<evidence type="ECO:0000313" key="9">
    <source>
        <dbReference type="Proteomes" id="UP000509638"/>
    </source>
</evidence>
<gene>
    <name evidence="8" type="ORF">HW566_06180</name>
</gene>